<dbReference type="GO" id="GO:0070573">
    <property type="term" value="F:metallodipeptidase activity"/>
    <property type="evidence" value="ECO:0007669"/>
    <property type="project" value="InterPro"/>
</dbReference>
<evidence type="ECO:0008006" key="3">
    <source>
        <dbReference type="Google" id="ProtNLM"/>
    </source>
</evidence>
<dbReference type="AlphaFoldDB" id="A0A5J6L486"/>
<dbReference type="Pfam" id="PF01244">
    <property type="entry name" value="Peptidase_M19"/>
    <property type="match status" value="1"/>
</dbReference>
<dbReference type="InterPro" id="IPR032466">
    <property type="entry name" value="Metal_Hydrolase"/>
</dbReference>
<dbReference type="InterPro" id="IPR008257">
    <property type="entry name" value="Pept_M19"/>
</dbReference>
<name>A0A5J6L486_9MICO</name>
<dbReference type="Gene3D" id="3.20.20.140">
    <property type="entry name" value="Metal-dependent hydrolases"/>
    <property type="match status" value="1"/>
</dbReference>
<sequence>MTTLSPDRTLIIDGCNPSNWDSPVVYDSLLAGGVAAANATVAVWEGFEESVDECAKWQRRFKADNRLIQVRTAADIERAHVEGKLGVILGWQNISPIENDFERLEVFHTLGIRIVQLAYNLRNLVANGCYEEKDEGLSTFGKLTVRKLNELGMLIDLSHVGDQSSLDTIEHSTAPVAITHANLREFSNHARNKPRAVVKELIDRGGVIGANAFPRFLPGGFDATIDAFLDAIDDVVQFAGPDHVAIATDLCEGQDMAYWHYLRRLHGKIPGAQPQVPRPDPALAGLDTGKEMPNIEAGLKDRGYDDASIKKILGGNWLRLYREVWGS</sequence>
<dbReference type="RefSeq" id="WP_150924755.1">
    <property type="nucleotide sequence ID" value="NZ_CP044232.1"/>
</dbReference>
<proteinExistence type="predicted"/>
<dbReference type="GO" id="GO:0006508">
    <property type="term" value="P:proteolysis"/>
    <property type="evidence" value="ECO:0007669"/>
    <property type="project" value="InterPro"/>
</dbReference>
<dbReference type="PROSITE" id="PS51365">
    <property type="entry name" value="RENAL_DIPEPTIDASE_2"/>
    <property type="match status" value="1"/>
</dbReference>
<reference evidence="2" key="1">
    <citation type="submission" date="2019-09" db="EMBL/GenBank/DDBJ databases">
        <title>Mumia zhuanghuii sp. nov. isolated from the intestinal contents of plateau pika (Ochotona curzoniae) in the Qinghai-Tibet plateau of China.</title>
        <authorList>
            <person name="Tian Z."/>
        </authorList>
    </citation>
    <scope>NUCLEOTIDE SEQUENCE [LARGE SCALE GENOMIC DNA]</scope>
    <source>
        <strain evidence="2">L-031</strain>
    </source>
</reference>
<dbReference type="KEGG" id="mlz:F6J85_09350"/>
<accession>A0A5J6L486</accession>
<dbReference type="Proteomes" id="UP000325516">
    <property type="component" value="Chromosome"/>
</dbReference>
<protein>
    <recommendedName>
        <fullName evidence="3">Membrane dipeptidase</fullName>
    </recommendedName>
</protein>
<keyword evidence="2" id="KW-1185">Reference proteome</keyword>
<dbReference type="SUPFAM" id="SSF51556">
    <property type="entry name" value="Metallo-dependent hydrolases"/>
    <property type="match status" value="1"/>
</dbReference>
<dbReference type="PANTHER" id="PTHR10443">
    <property type="entry name" value="MICROSOMAL DIPEPTIDASE"/>
    <property type="match status" value="1"/>
</dbReference>
<evidence type="ECO:0000313" key="2">
    <source>
        <dbReference type="Proteomes" id="UP000325516"/>
    </source>
</evidence>
<organism evidence="1 2">
    <name type="scientific">Microbacterium lushaniae</name>
    <dbReference type="NCBI Taxonomy" id="2614639"/>
    <lineage>
        <taxon>Bacteria</taxon>
        <taxon>Bacillati</taxon>
        <taxon>Actinomycetota</taxon>
        <taxon>Actinomycetes</taxon>
        <taxon>Micrococcales</taxon>
        <taxon>Microbacteriaceae</taxon>
        <taxon>Microbacterium</taxon>
    </lineage>
</organism>
<evidence type="ECO:0000313" key="1">
    <source>
        <dbReference type="EMBL" id="QEW03287.1"/>
    </source>
</evidence>
<dbReference type="PANTHER" id="PTHR10443:SF12">
    <property type="entry name" value="DIPEPTIDASE"/>
    <property type="match status" value="1"/>
</dbReference>
<gene>
    <name evidence="1" type="ORF">F6J85_09350</name>
</gene>
<dbReference type="EMBL" id="CP044232">
    <property type="protein sequence ID" value="QEW03287.1"/>
    <property type="molecule type" value="Genomic_DNA"/>
</dbReference>